<evidence type="ECO:0000313" key="2">
    <source>
        <dbReference type="Proteomes" id="UP000092460"/>
    </source>
</evidence>
<name>A0A1B0BD05_9MUSC</name>
<dbReference type="VEuPathDB" id="VectorBase:GPPI026140"/>
<accession>A0A1B0BD05</accession>
<protein>
    <submittedName>
        <fullName evidence="1">Uncharacterized protein</fullName>
    </submittedName>
</protein>
<organism evidence="1 2">
    <name type="scientific">Glossina palpalis gambiensis</name>
    <dbReference type="NCBI Taxonomy" id="67801"/>
    <lineage>
        <taxon>Eukaryota</taxon>
        <taxon>Metazoa</taxon>
        <taxon>Ecdysozoa</taxon>
        <taxon>Arthropoda</taxon>
        <taxon>Hexapoda</taxon>
        <taxon>Insecta</taxon>
        <taxon>Pterygota</taxon>
        <taxon>Neoptera</taxon>
        <taxon>Endopterygota</taxon>
        <taxon>Diptera</taxon>
        <taxon>Brachycera</taxon>
        <taxon>Muscomorpha</taxon>
        <taxon>Hippoboscoidea</taxon>
        <taxon>Glossinidae</taxon>
        <taxon>Glossina</taxon>
    </lineage>
</organism>
<reference evidence="2" key="1">
    <citation type="submission" date="2015-01" db="EMBL/GenBank/DDBJ databases">
        <authorList>
            <person name="Aksoy S."/>
            <person name="Warren W."/>
            <person name="Wilson R.K."/>
        </authorList>
    </citation>
    <scope>NUCLEOTIDE SEQUENCE [LARGE SCALE GENOMIC DNA]</scope>
    <source>
        <strain evidence="2">IAEA</strain>
    </source>
</reference>
<dbReference type="EnsemblMetazoa" id="GPPI026140-RA">
    <property type="protein sequence ID" value="GPPI026140-PA"/>
    <property type="gene ID" value="GPPI026140"/>
</dbReference>
<dbReference type="AlphaFoldDB" id="A0A1B0BD05"/>
<proteinExistence type="predicted"/>
<evidence type="ECO:0000313" key="1">
    <source>
        <dbReference type="EnsemblMetazoa" id="GPPI026140-PA"/>
    </source>
</evidence>
<sequence>MDLKPYAKRRERDIKINICMEIVKIKRTTGALVDIGRARLGERDQEGWVGGWRSGGDDWWGLESVEDGGLKDETNKYGTMITFIIAAGCAAGTSVTGLAACKNLDVLFMRQWEKLKLNMLRTAVHIEGKEAKFRYSINSSSVYAMDRECRVEQILIYSDISIK</sequence>
<dbReference type="Proteomes" id="UP000092460">
    <property type="component" value="Unassembled WGS sequence"/>
</dbReference>
<keyword evidence="2" id="KW-1185">Reference proteome</keyword>
<reference evidence="1" key="2">
    <citation type="submission" date="2020-05" db="UniProtKB">
        <authorList>
            <consortium name="EnsemblMetazoa"/>
        </authorList>
    </citation>
    <scope>IDENTIFICATION</scope>
    <source>
        <strain evidence="1">IAEA</strain>
    </source>
</reference>
<dbReference type="EMBL" id="JXJN01012221">
    <property type="status" value="NOT_ANNOTATED_CDS"/>
    <property type="molecule type" value="Genomic_DNA"/>
</dbReference>